<feature type="non-terminal residue" evidence="2">
    <location>
        <position position="1"/>
    </location>
</feature>
<evidence type="ECO:0000256" key="1">
    <source>
        <dbReference type="SAM" id="MobiDB-lite"/>
    </source>
</evidence>
<sequence length="37" mass="4382">VSTKKKAKLTSSELRKKKKDRMARRKRGEEVFSDEDD</sequence>
<feature type="region of interest" description="Disordered" evidence="1">
    <location>
        <begin position="1"/>
        <end position="37"/>
    </location>
</feature>
<protein>
    <submittedName>
        <fullName evidence="2">Uncharacterized protein</fullName>
    </submittedName>
</protein>
<dbReference type="AlphaFoldDB" id="A0A0G4N1V1"/>
<reference evidence="3" key="1">
    <citation type="submission" date="2015-05" db="EMBL/GenBank/DDBJ databases">
        <authorList>
            <person name="Fogelqvist Johan"/>
        </authorList>
    </citation>
    <scope>NUCLEOTIDE SEQUENCE [LARGE SCALE GENOMIC DNA]</scope>
</reference>
<feature type="compositionally biased region" description="Basic residues" evidence="1">
    <location>
        <begin position="15"/>
        <end position="26"/>
    </location>
</feature>
<accession>A0A0G4N1V1</accession>
<dbReference type="EMBL" id="CVQI01032014">
    <property type="protein sequence ID" value="CRK40275.1"/>
    <property type="molecule type" value="Genomic_DNA"/>
</dbReference>
<dbReference type="Proteomes" id="UP000045706">
    <property type="component" value="Unassembled WGS sequence"/>
</dbReference>
<evidence type="ECO:0000313" key="3">
    <source>
        <dbReference type="Proteomes" id="UP000045706"/>
    </source>
</evidence>
<name>A0A0G4N1V1_VERLO</name>
<organism evidence="2 3">
    <name type="scientific">Verticillium longisporum</name>
    <name type="common">Verticillium dahliae var. longisporum</name>
    <dbReference type="NCBI Taxonomy" id="100787"/>
    <lineage>
        <taxon>Eukaryota</taxon>
        <taxon>Fungi</taxon>
        <taxon>Dikarya</taxon>
        <taxon>Ascomycota</taxon>
        <taxon>Pezizomycotina</taxon>
        <taxon>Sordariomycetes</taxon>
        <taxon>Hypocreomycetidae</taxon>
        <taxon>Glomerellales</taxon>
        <taxon>Plectosphaerellaceae</taxon>
        <taxon>Verticillium</taxon>
    </lineage>
</organism>
<gene>
    <name evidence="2" type="ORF">BN1723_018763</name>
</gene>
<proteinExistence type="predicted"/>
<evidence type="ECO:0000313" key="2">
    <source>
        <dbReference type="EMBL" id="CRK40275.1"/>
    </source>
</evidence>